<dbReference type="InterPro" id="IPR027417">
    <property type="entry name" value="P-loop_NTPase"/>
</dbReference>
<feature type="transmembrane region" description="Helical" evidence="5">
    <location>
        <begin position="253"/>
        <end position="281"/>
    </location>
</feature>
<dbReference type="SMART" id="SM00174">
    <property type="entry name" value="RHO"/>
    <property type="match status" value="1"/>
</dbReference>
<feature type="coiled-coil region" evidence="4">
    <location>
        <begin position="117"/>
        <end position="176"/>
    </location>
</feature>
<dbReference type="Pfam" id="PF00071">
    <property type="entry name" value="Ras"/>
    <property type="match status" value="1"/>
</dbReference>
<evidence type="ECO:0000256" key="2">
    <source>
        <dbReference type="ARBA" id="ARBA00022741"/>
    </source>
</evidence>
<evidence type="ECO:0000256" key="1">
    <source>
        <dbReference type="ARBA" id="ARBA00006270"/>
    </source>
</evidence>
<dbReference type="PRINTS" id="PR00449">
    <property type="entry name" value="RASTRNSFRMNG"/>
</dbReference>
<comment type="similarity">
    <text evidence="1">Belongs to the small GTPase superfamily. Rab family.</text>
</comment>
<sequence>MSLNKIVFFGEANTGKTQLLKRILNIPFNSEYKPTKAPDFDILKIDDETMQLWDTKGESGGISYIANAFNRGAILGVFCVDLKKLMDNPDKKIDDEILQSFHNQNPGKKIILIGTKADLLADTLNEQQRKAEQLLARIPGTFCTRLATSAKDNTNISELEILLEKYTKEANDKLLQARDLLPCTCPLYEAIHNLYEQAKDLPPQKYQAIQEETLKLVKTLLKDEYMDKTAVIQQFADECSLHLEGEYPHVIKALLAVAATALVTLVAGALGFAIGFALGLWSGPGAFITGLIAGEAAAVSVATLSSTLGVGVGIYTFFKGSKESSVMAQVNNVAEKALSFDPNTTSAVF</sequence>
<dbReference type="PANTHER" id="PTHR47981:SF20">
    <property type="entry name" value="RAS-RELATED PROTEIN RAB-7A"/>
    <property type="match status" value="1"/>
</dbReference>
<evidence type="ECO:0000256" key="4">
    <source>
        <dbReference type="SAM" id="Coils"/>
    </source>
</evidence>
<keyword evidence="5" id="KW-1133">Transmembrane helix</keyword>
<dbReference type="PROSITE" id="PS51419">
    <property type="entry name" value="RAB"/>
    <property type="match status" value="1"/>
</dbReference>
<dbReference type="NCBIfam" id="TIGR00231">
    <property type="entry name" value="small_GTP"/>
    <property type="match status" value="1"/>
</dbReference>
<dbReference type="InterPro" id="IPR005225">
    <property type="entry name" value="Small_GTP-bd"/>
</dbReference>
<keyword evidence="2" id="KW-0547">Nucleotide-binding</keyword>
<dbReference type="Proteomes" id="UP001222087">
    <property type="component" value="Chromosome"/>
</dbReference>
<dbReference type="InterPro" id="IPR001806">
    <property type="entry name" value="Small_GTPase"/>
</dbReference>
<evidence type="ECO:0000256" key="5">
    <source>
        <dbReference type="SAM" id="Phobius"/>
    </source>
</evidence>
<evidence type="ECO:0000256" key="3">
    <source>
        <dbReference type="ARBA" id="ARBA00023134"/>
    </source>
</evidence>
<keyword evidence="5" id="KW-0812">Transmembrane</keyword>
<evidence type="ECO:0000313" key="7">
    <source>
        <dbReference type="Proteomes" id="UP001222087"/>
    </source>
</evidence>
<dbReference type="SUPFAM" id="SSF52540">
    <property type="entry name" value="P-loop containing nucleoside triphosphate hydrolases"/>
    <property type="match status" value="1"/>
</dbReference>
<dbReference type="PANTHER" id="PTHR47981">
    <property type="entry name" value="RAB FAMILY"/>
    <property type="match status" value="1"/>
</dbReference>
<keyword evidence="5" id="KW-0472">Membrane</keyword>
<dbReference type="Gene3D" id="3.40.50.300">
    <property type="entry name" value="P-loop containing nucleotide triphosphate hydrolases"/>
    <property type="match status" value="1"/>
</dbReference>
<proteinExistence type="inferred from homology"/>
<name>A0ABY8ANG7_9GAMM</name>
<accession>A0ABY8ANG7</accession>
<gene>
    <name evidence="6" type="ORF">PXX05_09015</name>
</gene>
<keyword evidence="3" id="KW-0342">GTP-binding</keyword>
<protein>
    <submittedName>
        <fullName evidence="6">GTP-binding protein</fullName>
    </submittedName>
</protein>
<keyword evidence="7" id="KW-1185">Reference proteome</keyword>
<organism evidence="6 7">
    <name type="scientific">Legionella cardiaca</name>
    <dbReference type="NCBI Taxonomy" id="1071983"/>
    <lineage>
        <taxon>Bacteria</taxon>
        <taxon>Pseudomonadati</taxon>
        <taxon>Pseudomonadota</taxon>
        <taxon>Gammaproteobacteria</taxon>
        <taxon>Legionellales</taxon>
        <taxon>Legionellaceae</taxon>
        <taxon>Legionella</taxon>
    </lineage>
</organism>
<evidence type="ECO:0000313" key="6">
    <source>
        <dbReference type="EMBL" id="WED42073.1"/>
    </source>
</evidence>
<reference evidence="6 7" key="1">
    <citation type="submission" date="2023-02" db="EMBL/GenBank/DDBJ databases">
        <title>Genome Sequence of L. cardiaca H63T.</title>
        <authorList>
            <person name="Lopez A.E."/>
            <person name="Cianciotto N.P."/>
        </authorList>
    </citation>
    <scope>NUCLEOTIDE SEQUENCE [LARGE SCALE GENOMIC DNA]</scope>
    <source>
        <strain evidence="6 7">H63</strain>
    </source>
</reference>
<dbReference type="RefSeq" id="WP_275087898.1">
    <property type="nucleotide sequence ID" value="NZ_CP119078.1"/>
</dbReference>
<keyword evidence="4" id="KW-0175">Coiled coil</keyword>
<dbReference type="EMBL" id="CP119078">
    <property type="protein sequence ID" value="WED42073.1"/>
    <property type="molecule type" value="Genomic_DNA"/>
</dbReference>
<dbReference type="SMART" id="SM00175">
    <property type="entry name" value="RAB"/>
    <property type="match status" value="1"/>
</dbReference>
<feature type="transmembrane region" description="Helical" evidence="5">
    <location>
        <begin position="287"/>
        <end position="318"/>
    </location>
</feature>